<keyword evidence="4" id="KW-0472">Membrane</keyword>
<dbReference type="PANTHER" id="PTHR12704:SF2">
    <property type="entry name" value="GOLGI PHOSPHOPROTEIN 3 HOMOLOG SAURON"/>
    <property type="match status" value="1"/>
</dbReference>
<dbReference type="Gene3D" id="1.10.3630.10">
    <property type="entry name" value="yeast vps74-n-term truncation variant domain like"/>
    <property type="match status" value="1"/>
</dbReference>
<dbReference type="STRING" id="1962155.B1813_21360"/>
<evidence type="ECO:0000256" key="5">
    <source>
        <dbReference type="SAM" id="MobiDB-lite"/>
    </source>
</evidence>
<organism evidence="6 7">
    <name type="scientific">Saccharomonospora piscinae</name>
    <dbReference type="NCBI Taxonomy" id="687388"/>
    <lineage>
        <taxon>Bacteria</taxon>
        <taxon>Bacillati</taxon>
        <taxon>Actinomycetota</taxon>
        <taxon>Actinomycetes</taxon>
        <taxon>Pseudonocardiales</taxon>
        <taxon>Pseudonocardiaceae</taxon>
        <taxon>Saccharomonospora</taxon>
    </lineage>
</organism>
<evidence type="ECO:0000313" key="6">
    <source>
        <dbReference type="EMBL" id="OQO89484.1"/>
    </source>
</evidence>
<sequence>MLIAEDLLLLVYDDEAGKPAGMISNLEYSLSGALLVELALRERVDVTTEADEGEPGRMVVRDGAPTGSAPLDDALERLAGLEGCKPKDVLGPLAKGDLTTRLLDGLAERGILRKEQGRVLGLFPTTRWPAEDSRHEDEVRAQLRRVLHEGVEPDERTAALIALLAITTALKHVLDTGDKDAARTAQRRAKEIAEGNWAGDALRKAVEEIVTATLLVPTVLAAGNP</sequence>
<protein>
    <submittedName>
        <fullName evidence="6">GPP34 family phosphoprotein</fullName>
    </submittedName>
</protein>
<comment type="caution">
    <text evidence="6">The sequence shown here is derived from an EMBL/GenBank/DDBJ whole genome shotgun (WGS) entry which is preliminary data.</text>
</comment>
<dbReference type="PANTHER" id="PTHR12704">
    <property type="entry name" value="TRANS-GOLGI PROTEIN GMX33"/>
    <property type="match status" value="1"/>
</dbReference>
<keyword evidence="2" id="KW-0333">Golgi apparatus</keyword>
<keyword evidence="7" id="KW-1185">Reference proteome</keyword>
<keyword evidence="3" id="KW-0446">Lipid-binding</keyword>
<dbReference type="GO" id="GO:0070273">
    <property type="term" value="F:phosphatidylinositol-4-phosphate binding"/>
    <property type="evidence" value="ECO:0007669"/>
    <property type="project" value="InterPro"/>
</dbReference>
<evidence type="ECO:0000256" key="4">
    <source>
        <dbReference type="ARBA" id="ARBA00023136"/>
    </source>
</evidence>
<dbReference type="InterPro" id="IPR038261">
    <property type="entry name" value="GPP34-like_sf"/>
</dbReference>
<evidence type="ECO:0000256" key="2">
    <source>
        <dbReference type="ARBA" id="ARBA00023034"/>
    </source>
</evidence>
<accession>A0A1V8ZXS3</accession>
<evidence type="ECO:0000256" key="1">
    <source>
        <dbReference type="ARBA" id="ARBA00004255"/>
    </source>
</evidence>
<dbReference type="RefSeq" id="WP_081194972.1">
    <property type="nucleotide sequence ID" value="NZ_MWIH01000009.1"/>
</dbReference>
<dbReference type="GO" id="GO:0012505">
    <property type="term" value="C:endomembrane system"/>
    <property type="evidence" value="ECO:0007669"/>
    <property type="project" value="UniProtKB-ARBA"/>
</dbReference>
<gene>
    <name evidence="6" type="ORF">B1813_21360</name>
</gene>
<dbReference type="Proteomes" id="UP000192591">
    <property type="component" value="Unassembled WGS sequence"/>
</dbReference>
<proteinExistence type="predicted"/>
<dbReference type="GO" id="GO:0005737">
    <property type="term" value="C:cytoplasm"/>
    <property type="evidence" value="ECO:0007669"/>
    <property type="project" value="UniProtKB-ARBA"/>
</dbReference>
<dbReference type="EMBL" id="MWIH01000009">
    <property type="protein sequence ID" value="OQO89484.1"/>
    <property type="molecule type" value="Genomic_DNA"/>
</dbReference>
<comment type="subcellular location">
    <subcellularLocation>
        <location evidence="1">Golgi apparatus membrane</location>
        <topology evidence="1">Peripheral membrane protein</topology>
        <orientation evidence="1">Cytoplasmic side</orientation>
    </subcellularLocation>
</comment>
<dbReference type="AlphaFoldDB" id="A0A1V8ZXS3"/>
<name>A0A1V8ZXS3_SACPI</name>
<dbReference type="InterPro" id="IPR008628">
    <property type="entry name" value="GPP34-like"/>
</dbReference>
<reference evidence="6 7" key="1">
    <citation type="submission" date="2017-02" db="EMBL/GenBank/DDBJ databases">
        <title>Draft genome of Saccharomonospora sp. 154.</title>
        <authorList>
            <person name="Alonso-Carmona G.S."/>
            <person name="De La Haba R."/>
            <person name="Vera-Gargallo B."/>
            <person name="Sandoval-Trujillo A.H."/>
            <person name="Ramirez-Duran N."/>
            <person name="Ventosa A."/>
        </authorList>
    </citation>
    <scope>NUCLEOTIDE SEQUENCE [LARGE SCALE GENOMIC DNA]</scope>
    <source>
        <strain evidence="6 7">LRS4.154</strain>
    </source>
</reference>
<evidence type="ECO:0000256" key="3">
    <source>
        <dbReference type="ARBA" id="ARBA00023121"/>
    </source>
</evidence>
<feature type="region of interest" description="Disordered" evidence="5">
    <location>
        <begin position="47"/>
        <end position="68"/>
    </location>
</feature>
<evidence type="ECO:0000313" key="7">
    <source>
        <dbReference type="Proteomes" id="UP000192591"/>
    </source>
</evidence>
<dbReference type="Pfam" id="PF05719">
    <property type="entry name" value="GPP34"/>
    <property type="match status" value="1"/>
</dbReference>